<sequence length="329" mass="37759">MGSFCSRQKPLCVADAEENAKAAEIERRIAQETKAEQHIHKLLLLGAGESGKSTIFKQIKLLFQTVFDEAELRSYTSVTHANVYQTIKEIGEKLSDIGSRWDHLYLTSEMAKEIETLWNDAAVQETYYRGDILQIPVCAQYFMENLERFSDVNYVPTKEDVLYARVRTSGVVEIQFRKIANLVLYDGAKELAQNDIDSSKYVVYLYPLIIRWDHPYLTSEVAKEIETLWNDAAIQLFLRPSGKELLKHRFIKNAGKSSGLTERIRECPKFHMREGMETLRNDNNFVDDGASTVRVTKDSRDEISKSRAEENILEQRHTLGATPKLSRIL</sequence>
<dbReference type="GO" id="GO:0001664">
    <property type="term" value="F:G protein-coupled receptor binding"/>
    <property type="evidence" value="ECO:0007669"/>
    <property type="project" value="UniProtKB-UniRule"/>
</dbReference>
<feature type="binding site" evidence="13">
    <location>
        <position position="53"/>
    </location>
    <ligand>
        <name>Mg(2+)</name>
        <dbReference type="ChEBI" id="CHEBI:18420"/>
    </ligand>
</feature>
<evidence type="ECO:0000256" key="3">
    <source>
        <dbReference type="ARBA" id="ARBA00022707"/>
    </source>
</evidence>
<dbReference type="EMBL" id="JAGGNH010000007">
    <property type="protein sequence ID" value="KAJ0967658.1"/>
    <property type="molecule type" value="Genomic_DNA"/>
</dbReference>
<evidence type="ECO:0000313" key="16">
    <source>
        <dbReference type="Proteomes" id="UP001085076"/>
    </source>
</evidence>
<comment type="subunit">
    <text evidence="14">G proteins are composed of 3 units; alpha, beta and gamma. The alpha chain contains the guanine nucleotide binding site.</text>
</comment>
<evidence type="ECO:0000256" key="11">
    <source>
        <dbReference type="ARBA" id="ARBA00023288"/>
    </source>
</evidence>
<comment type="cofactor">
    <cofactor evidence="1">
        <name>Mg(2+)</name>
        <dbReference type="ChEBI" id="CHEBI:18420"/>
    </cofactor>
</comment>
<dbReference type="PROSITE" id="PS51882">
    <property type="entry name" value="G_ALPHA"/>
    <property type="match status" value="1"/>
</dbReference>
<feature type="binding site" evidence="12">
    <location>
        <begin position="162"/>
        <end position="168"/>
    </location>
    <ligand>
        <name>GTP</name>
        <dbReference type="ChEBI" id="CHEBI:37565"/>
    </ligand>
</feature>
<keyword evidence="6" id="KW-0378">Hydrolase</keyword>
<dbReference type="Gene3D" id="1.10.400.10">
    <property type="entry name" value="GI Alpha 1, domain 2-like"/>
    <property type="match status" value="1"/>
</dbReference>
<reference evidence="15" key="2">
    <citation type="journal article" date="2022" name="Hortic Res">
        <title>The genome of Dioscorea zingiberensis sheds light on the biosynthesis, origin and evolution of the medicinally important diosgenin saponins.</title>
        <authorList>
            <person name="Li Y."/>
            <person name="Tan C."/>
            <person name="Li Z."/>
            <person name="Guo J."/>
            <person name="Li S."/>
            <person name="Chen X."/>
            <person name="Wang C."/>
            <person name="Dai X."/>
            <person name="Yang H."/>
            <person name="Song W."/>
            <person name="Hou L."/>
            <person name="Xu J."/>
            <person name="Tong Z."/>
            <person name="Xu A."/>
            <person name="Yuan X."/>
            <person name="Wang W."/>
            <person name="Yang Q."/>
            <person name="Chen L."/>
            <person name="Sun Z."/>
            <person name="Wang K."/>
            <person name="Pan B."/>
            <person name="Chen J."/>
            <person name="Bao Y."/>
            <person name="Liu F."/>
            <person name="Qi X."/>
            <person name="Gang D.R."/>
            <person name="Wen J."/>
            <person name="Li J."/>
        </authorList>
    </citation>
    <scope>NUCLEOTIDE SEQUENCE</scope>
    <source>
        <strain evidence="15">Dzin_1.0</strain>
    </source>
</reference>
<evidence type="ECO:0000256" key="1">
    <source>
        <dbReference type="ARBA" id="ARBA00001946"/>
    </source>
</evidence>
<comment type="domain">
    <text evidence="14">The helical domain is required for self-activation.</text>
</comment>
<evidence type="ECO:0000256" key="12">
    <source>
        <dbReference type="PIRSR" id="PIRSR601019-1"/>
    </source>
</evidence>
<keyword evidence="5 12" id="KW-0547">Nucleotide-binding</keyword>
<feature type="binding site" evidence="13">
    <location>
        <position position="168"/>
    </location>
    <ligand>
        <name>Mg(2+)</name>
        <dbReference type="ChEBI" id="CHEBI:18420"/>
    </ligand>
</feature>
<evidence type="ECO:0000256" key="14">
    <source>
        <dbReference type="RuleBase" id="RU368109"/>
    </source>
</evidence>
<dbReference type="GO" id="GO:0007188">
    <property type="term" value="P:adenylate cyclase-modulating G protein-coupled receptor signaling pathway"/>
    <property type="evidence" value="ECO:0007669"/>
    <property type="project" value="UniProtKB-UniRule"/>
</dbReference>
<keyword evidence="9 14" id="KW-0564">Palmitate</keyword>
<accession>A0A9D5C769</accession>
<dbReference type="InterPro" id="IPR011025">
    <property type="entry name" value="GproteinA_insert"/>
</dbReference>
<dbReference type="Proteomes" id="UP001085076">
    <property type="component" value="Miscellaneous, Linkage group lg07"/>
</dbReference>
<comment type="function">
    <text evidence="14">Guanine nucleotide-binding proteins (G proteins) are involved as modulators or transducers in various transmembrane signaling systems.</text>
</comment>
<dbReference type="GO" id="GO:0031683">
    <property type="term" value="F:G-protein beta/gamma-subunit complex binding"/>
    <property type="evidence" value="ECO:0007669"/>
    <property type="project" value="UniProtKB-UniRule"/>
</dbReference>
<dbReference type="InterPro" id="IPR001019">
    <property type="entry name" value="Gprotein_alpha_su"/>
</dbReference>
<evidence type="ECO:0000256" key="10">
    <source>
        <dbReference type="ARBA" id="ARBA00023224"/>
    </source>
</evidence>
<evidence type="ECO:0000256" key="8">
    <source>
        <dbReference type="ARBA" id="ARBA00023134"/>
    </source>
</evidence>
<evidence type="ECO:0000256" key="4">
    <source>
        <dbReference type="ARBA" id="ARBA00022723"/>
    </source>
</evidence>
<organism evidence="15 16">
    <name type="scientific">Dioscorea zingiberensis</name>
    <dbReference type="NCBI Taxonomy" id="325984"/>
    <lineage>
        <taxon>Eukaryota</taxon>
        <taxon>Viridiplantae</taxon>
        <taxon>Streptophyta</taxon>
        <taxon>Embryophyta</taxon>
        <taxon>Tracheophyta</taxon>
        <taxon>Spermatophyta</taxon>
        <taxon>Magnoliopsida</taxon>
        <taxon>Liliopsida</taxon>
        <taxon>Dioscoreales</taxon>
        <taxon>Dioscoreaceae</taxon>
        <taxon>Dioscorea</taxon>
    </lineage>
</organism>
<dbReference type="GO" id="GO:0005834">
    <property type="term" value="C:heterotrimeric G-protein complex"/>
    <property type="evidence" value="ECO:0007669"/>
    <property type="project" value="UniProtKB-UniRule"/>
</dbReference>
<keyword evidence="3 14" id="KW-0519">Myristate</keyword>
<reference evidence="15" key="1">
    <citation type="submission" date="2021-03" db="EMBL/GenBank/DDBJ databases">
        <authorList>
            <person name="Li Z."/>
            <person name="Yang C."/>
        </authorList>
    </citation>
    <scope>NUCLEOTIDE SEQUENCE</scope>
    <source>
        <strain evidence="15">Dzin_1.0</strain>
        <tissue evidence="15">Leaf</tissue>
    </source>
</reference>
<keyword evidence="7 13" id="KW-0460">Magnesium</keyword>
<name>A0A9D5C769_9LILI</name>
<dbReference type="GO" id="GO:0003924">
    <property type="term" value="F:GTPase activity"/>
    <property type="evidence" value="ECO:0007669"/>
    <property type="project" value="InterPro"/>
</dbReference>
<evidence type="ECO:0000256" key="5">
    <source>
        <dbReference type="ARBA" id="ARBA00022741"/>
    </source>
</evidence>
<proteinExistence type="inferred from homology"/>
<keyword evidence="4 13" id="KW-0479">Metal-binding</keyword>
<comment type="subcellular location">
    <subcellularLocation>
        <location evidence="14">Cell membrane</location>
    </subcellularLocation>
</comment>
<gene>
    <name evidence="15" type="ORF">J5N97_024575</name>
</gene>
<keyword evidence="14" id="KW-0472">Membrane</keyword>
<dbReference type="SUPFAM" id="SSF47895">
    <property type="entry name" value="Transducin (alpha subunit), insertion domain"/>
    <property type="match status" value="1"/>
</dbReference>
<dbReference type="GO" id="GO:0046872">
    <property type="term" value="F:metal ion binding"/>
    <property type="evidence" value="ECO:0007669"/>
    <property type="project" value="UniProtKB-UniRule"/>
</dbReference>
<keyword evidence="8 12" id="KW-0342">GTP-binding</keyword>
<evidence type="ECO:0000256" key="13">
    <source>
        <dbReference type="PIRSR" id="PIRSR601019-2"/>
    </source>
</evidence>
<keyword evidence="14" id="KW-1003">Cell membrane</keyword>
<dbReference type="InterPro" id="IPR002976">
    <property type="entry name" value="Plant_Gprotein_alpha"/>
</dbReference>
<dbReference type="Pfam" id="PF00503">
    <property type="entry name" value="G-alpha"/>
    <property type="match status" value="2"/>
</dbReference>
<dbReference type="PRINTS" id="PR00318">
    <property type="entry name" value="GPROTEINA"/>
</dbReference>
<dbReference type="OrthoDB" id="5817230at2759"/>
<evidence type="ECO:0000256" key="7">
    <source>
        <dbReference type="ARBA" id="ARBA00022842"/>
    </source>
</evidence>
<protein>
    <recommendedName>
        <fullName evidence="14">Guanine nucleotide-binding protein alpha subunit</fullName>
        <shortName evidence="14">GP-alpha</shortName>
    </recommendedName>
</protein>
<dbReference type="SUPFAM" id="SSF52540">
    <property type="entry name" value="P-loop containing nucleoside triphosphate hydrolases"/>
    <property type="match status" value="1"/>
</dbReference>
<comment type="caution">
    <text evidence="15">The sequence shown here is derived from an EMBL/GenBank/DDBJ whole genome shotgun (WGS) entry which is preliminary data.</text>
</comment>
<keyword evidence="11 14" id="KW-0449">Lipoprotein</keyword>
<keyword evidence="16" id="KW-1185">Reference proteome</keyword>
<evidence type="ECO:0000256" key="9">
    <source>
        <dbReference type="ARBA" id="ARBA00023139"/>
    </source>
</evidence>
<evidence type="ECO:0000313" key="15">
    <source>
        <dbReference type="EMBL" id="KAJ0967658.1"/>
    </source>
</evidence>
<feature type="binding site" evidence="12">
    <location>
        <begin position="49"/>
        <end position="54"/>
    </location>
    <ligand>
        <name>GTP</name>
        <dbReference type="ChEBI" id="CHEBI:37565"/>
    </ligand>
</feature>
<evidence type="ECO:0000256" key="6">
    <source>
        <dbReference type="ARBA" id="ARBA00022801"/>
    </source>
</evidence>
<dbReference type="GO" id="GO:0005737">
    <property type="term" value="C:cytoplasm"/>
    <property type="evidence" value="ECO:0007669"/>
    <property type="project" value="TreeGrafter"/>
</dbReference>
<dbReference type="GO" id="GO:0005525">
    <property type="term" value="F:GTP binding"/>
    <property type="evidence" value="ECO:0007669"/>
    <property type="project" value="UniProtKB-UniRule"/>
</dbReference>
<dbReference type="PANTHER" id="PTHR10218:SF302">
    <property type="entry name" value="GUANINE NUCLEOTIDE-BINDING PROTEIN ALPHA-5 SUBUNIT"/>
    <property type="match status" value="1"/>
</dbReference>
<comment type="similarity">
    <text evidence="2 14">Belongs to the G-alpha family.</text>
</comment>
<dbReference type="AlphaFoldDB" id="A0A9D5C769"/>
<keyword evidence="10 14" id="KW-0807">Transducer</keyword>
<dbReference type="InterPro" id="IPR027417">
    <property type="entry name" value="P-loop_NTPase"/>
</dbReference>
<evidence type="ECO:0000256" key="2">
    <source>
        <dbReference type="ARBA" id="ARBA00005804"/>
    </source>
</evidence>
<dbReference type="PANTHER" id="PTHR10218">
    <property type="entry name" value="GTP-BINDING PROTEIN ALPHA SUBUNIT"/>
    <property type="match status" value="1"/>
</dbReference>
<dbReference type="SMART" id="SM00275">
    <property type="entry name" value="G_alpha"/>
    <property type="match status" value="1"/>
</dbReference>
<dbReference type="PRINTS" id="PR01242">
    <property type="entry name" value="GPROTEINAPLT"/>
</dbReference>